<dbReference type="InterPro" id="IPR029058">
    <property type="entry name" value="AB_hydrolase_fold"/>
</dbReference>
<dbReference type="Gene3D" id="3.40.50.1820">
    <property type="entry name" value="alpha/beta hydrolase"/>
    <property type="match status" value="1"/>
</dbReference>
<dbReference type="EMBL" id="FPBX01000001">
    <property type="protein sequence ID" value="SFU28544.1"/>
    <property type="molecule type" value="Genomic_DNA"/>
</dbReference>
<dbReference type="AlphaFoldDB" id="A0A1I7EXC5"/>
<sequence length="201" mass="21500">MGKIVDGQPSSENFLVRSRNHFTENGLNVAVLGLPSDKKTGYVEYADRLSSEHLQDIKRVVEYLKADTGLPVWLVGTSRGTVSATAAAIDFGNELLGGIVLTASVVSYKKAGAVPTQDIGKIQIPVLVVHHEKDGCVICAPHEVPSIMKGLKNTPVKKLLMVSGGDNPTGDPCEALHYHGFIGIEEATVKSMAAWIKKPTL</sequence>
<dbReference type="Proteomes" id="UP000183656">
    <property type="component" value="Unassembled WGS sequence"/>
</dbReference>
<organism evidence="1 2">
    <name type="scientific">Paenacidovorax caeni</name>
    <dbReference type="NCBI Taxonomy" id="343013"/>
    <lineage>
        <taxon>Bacteria</taxon>
        <taxon>Pseudomonadati</taxon>
        <taxon>Pseudomonadota</taxon>
        <taxon>Betaproteobacteria</taxon>
        <taxon>Burkholderiales</taxon>
        <taxon>Comamonadaceae</taxon>
        <taxon>Paenacidovorax</taxon>
    </lineage>
</organism>
<protein>
    <recommendedName>
        <fullName evidence="3">Alpha/beta hydrolase</fullName>
    </recommendedName>
</protein>
<accession>A0A1I7EXC5</accession>
<evidence type="ECO:0000313" key="2">
    <source>
        <dbReference type="Proteomes" id="UP000183656"/>
    </source>
</evidence>
<dbReference type="STRING" id="343013.SAMN04489707_10012"/>
<keyword evidence="2" id="KW-1185">Reference proteome</keyword>
<dbReference type="SUPFAM" id="SSF53474">
    <property type="entry name" value="alpha/beta-Hydrolases"/>
    <property type="match status" value="1"/>
</dbReference>
<reference evidence="1 2" key="1">
    <citation type="submission" date="2016-10" db="EMBL/GenBank/DDBJ databases">
        <authorList>
            <person name="de Groot N.N."/>
        </authorList>
    </citation>
    <scope>NUCLEOTIDE SEQUENCE [LARGE SCALE GENOMIC DNA]</scope>
    <source>
        <strain evidence="1 2">R-24608</strain>
    </source>
</reference>
<proteinExistence type="predicted"/>
<gene>
    <name evidence="1" type="ORF">SAMN04489707_10012</name>
</gene>
<name>A0A1I7EXC5_9BURK</name>
<evidence type="ECO:0000313" key="1">
    <source>
        <dbReference type="EMBL" id="SFU28544.1"/>
    </source>
</evidence>
<evidence type="ECO:0008006" key="3">
    <source>
        <dbReference type="Google" id="ProtNLM"/>
    </source>
</evidence>